<feature type="compositionally biased region" description="Low complexity" evidence="1">
    <location>
        <begin position="75"/>
        <end position="94"/>
    </location>
</feature>
<keyword evidence="2" id="KW-1133">Transmembrane helix</keyword>
<feature type="compositionally biased region" description="Basic residues" evidence="1">
    <location>
        <begin position="97"/>
        <end position="110"/>
    </location>
</feature>
<evidence type="ECO:0000256" key="2">
    <source>
        <dbReference type="SAM" id="Phobius"/>
    </source>
</evidence>
<dbReference type="AlphaFoldDB" id="A0AAN4YFH3"/>
<keyword evidence="2" id="KW-0812">Transmembrane</keyword>
<name>A0AAN4YFH3_ASPOZ</name>
<evidence type="ECO:0000313" key="4">
    <source>
        <dbReference type="Proteomes" id="UP001165205"/>
    </source>
</evidence>
<comment type="caution">
    <text evidence="3">The sequence shown here is derived from an EMBL/GenBank/DDBJ whole genome shotgun (WGS) entry which is preliminary data.</text>
</comment>
<dbReference type="EMBL" id="BSYA01000024">
    <property type="protein sequence ID" value="GMG26218.1"/>
    <property type="molecule type" value="Genomic_DNA"/>
</dbReference>
<proteinExistence type="predicted"/>
<feature type="region of interest" description="Disordered" evidence="1">
    <location>
        <begin position="142"/>
        <end position="177"/>
    </location>
</feature>
<gene>
    <name evidence="3" type="ORF">Aory04_000308700</name>
</gene>
<feature type="region of interest" description="Disordered" evidence="1">
    <location>
        <begin position="75"/>
        <end position="120"/>
    </location>
</feature>
<evidence type="ECO:0000256" key="1">
    <source>
        <dbReference type="SAM" id="MobiDB-lite"/>
    </source>
</evidence>
<accession>A0AAN4YFH3</accession>
<feature type="compositionally biased region" description="Basic and acidic residues" evidence="1">
    <location>
        <begin position="166"/>
        <end position="177"/>
    </location>
</feature>
<organism evidence="3 4">
    <name type="scientific">Aspergillus oryzae</name>
    <name type="common">Yellow koji mold</name>
    <dbReference type="NCBI Taxonomy" id="5062"/>
    <lineage>
        <taxon>Eukaryota</taxon>
        <taxon>Fungi</taxon>
        <taxon>Dikarya</taxon>
        <taxon>Ascomycota</taxon>
        <taxon>Pezizomycotina</taxon>
        <taxon>Eurotiomycetes</taxon>
        <taxon>Eurotiomycetidae</taxon>
        <taxon>Eurotiales</taxon>
        <taxon>Aspergillaceae</taxon>
        <taxon>Aspergillus</taxon>
        <taxon>Aspergillus subgen. Circumdati</taxon>
    </lineage>
</organism>
<feature type="transmembrane region" description="Helical" evidence="2">
    <location>
        <begin position="26"/>
        <end position="52"/>
    </location>
</feature>
<sequence length="213" mass="22557">MVIVSSRIDLGGRVYDGLQQIVHEQALLPLGLALLISIQVILANVGAALGYTNTASVANRFRALRKRYGFTNLEATTKPTNASTTSTTSPTAPSGQGKRKGAGAGRKKNVAKTGESEDPFVTDNSEAETIIAVEVPKVKSTPKKGVRKGAKVTSAPIPATDLGPTKGDKHPKPTLEPKIKTENVKDESIDVNLLDAVNDAMVKYEDSEGFEMA</sequence>
<evidence type="ECO:0000313" key="3">
    <source>
        <dbReference type="EMBL" id="GMG26218.1"/>
    </source>
</evidence>
<dbReference type="Proteomes" id="UP001165205">
    <property type="component" value="Unassembled WGS sequence"/>
</dbReference>
<reference evidence="3" key="1">
    <citation type="submission" date="2023-04" db="EMBL/GenBank/DDBJ databases">
        <title>Aspergillus oryzae NBRC 4228.</title>
        <authorList>
            <person name="Ichikawa N."/>
            <person name="Sato H."/>
            <person name="Tonouchi N."/>
        </authorList>
    </citation>
    <scope>NUCLEOTIDE SEQUENCE</scope>
    <source>
        <strain evidence="3">NBRC 4228</strain>
    </source>
</reference>
<protein>
    <submittedName>
        <fullName evidence="3">Unnamed protein product</fullName>
    </submittedName>
</protein>
<keyword evidence="2" id="KW-0472">Membrane</keyword>